<evidence type="ECO:0000313" key="3">
    <source>
        <dbReference type="Proteomes" id="UP001497392"/>
    </source>
</evidence>
<dbReference type="Pfam" id="PF22832">
    <property type="entry name" value="PsaO_TMD"/>
    <property type="match status" value="1"/>
</dbReference>
<accession>A0ABP1FJM4</accession>
<evidence type="ECO:0000313" key="2">
    <source>
        <dbReference type="EMBL" id="CAL5220163.1"/>
    </source>
</evidence>
<reference evidence="2 3" key="1">
    <citation type="submission" date="2024-06" db="EMBL/GenBank/DDBJ databases">
        <authorList>
            <person name="Kraege A."/>
            <person name="Thomma B."/>
        </authorList>
    </citation>
    <scope>NUCLEOTIDE SEQUENCE [LARGE SCALE GENOMIC DNA]</scope>
</reference>
<dbReference type="NCBIfam" id="TIGR03059">
    <property type="entry name" value="psaOeuk"/>
    <property type="match status" value="1"/>
</dbReference>
<evidence type="ECO:0000256" key="1">
    <source>
        <dbReference type="SAM" id="Phobius"/>
    </source>
</evidence>
<dbReference type="Proteomes" id="UP001497392">
    <property type="component" value="Unassembled WGS sequence"/>
</dbReference>
<sequence>MALSMKASLGSALSVRQSAPRAGFLGNRAPLSASFRATRTSNRQMTMMAGQEYPSNWLNKQPIVPVVGFLGWTVPANIPVPALGGNSLFGLFCQSIGENLARFPQGPPLQDKFWLLLVTYHVGLFTTLLLGQIGVNGRKQGYW</sequence>
<keyword evidence="1" id="KW-0472">Membrane</keyword>
<dbReference type="EMBL" id="CAXHTA020000003">
    <property type="protein sequence ID" value="CAL5220163.1"/>
    <property type="molecule type" value="Genomic_DNA"/>
</dbReference>
<name>A0ABP1FJM4_9CHLO</name>
<organism evidence="2 3">
    <name type="scientific">Coccomyxa viridis</name>
    <dbReference type="NCBI Taxonomy" id="1274662"/>
    <lineage>
        <taxon>Eukaryota</taxon>
        <taxon>Viridiplantae</taxon>
        <taxon>Chlorophyta</taxon>
        <taxon>core chlorophytes</taxon>
        <taxon>Trebouxiophyceae</taxon>
        <taxon>Trebouxiophyceae incertae sedis</taxon>
        <taxon>Coccomyxaceae</taxon>
        <taxon>Coccomyxa</taxon>
    </lineage>
</organism>
<comment type="caution">
    <text evidence="2">The sequence shown here is derived from an EMBL/GenBank/DDBJ whole genome shotgun (WGS) entry which is preliminary data.</text>
</comment>
<protein>
    <submittedName>
        <fullName evidence="2">G2129 protein</fullName>
    </submittedName>
</protein>
<feature type="transmembrane region" description="Helical" evidence="1">
    <location>
        <begin position="113"/>
        <end position="135"/>
    </location>
</feature>
<dbReference type="PANTHER" id="PTHR36311:SF1">
    <property type="entry name" value="PHOTOSYSTEM I SUBUNIT O"/>
    <property type="match status" value="1"/>
</dbReference>
<dbReference type="PANTHER" id="PTHR36311">
    <property type="entry name" value="PHOTOSYSTEM I SUBUNIT O"/>
    <property type="match status" value="1"/>
</dbReference>
<dbReference type="InterPro" id="IPR017498">
    <property type="entry name" value="PSI_PsaO"/>
</dbReference>
<keyword evidence="1" id="KW-0812">Transmembrane</keyword>
<proteinExistence type="predicted"/>
<gene>
    <name evidence="2" type="primary">g2129</name>
    <name evidence="2" type="ORF">VP750_LOCUS1822</name>
</gene>
<keyword evidence="3" id="KW-1185">Reference proteome</keyword>
<keyword evidence="1" id="KW-1133">Transmembrane helix</keyword>